<accession>A0A078M7S2</accession>
<dbReference type="Proteomes" id="UP000044136">
    <property type="component" value="Unassembled WGS sequence"/>
</dbReference>
<dbReference type="AlphaFoldDB" id="A0A078M7S2"/>
<dbReference type="PANTHER" id="PTHR30050:SF8">
    <property type="entry name" value="PRIMOSOMAL PROTEIN DNAI"/>
    <property type="match status" value="1"/>
</dbReference>
<dbReference type="InterPro" id="IPR027417">
    <property type="entry name" value="P-loop_NTPase"/>
</dbReference>
<sequence length="306" mass="35342">MEPISSFVKNNERIRENNERIYNEIISHPKMKAFMEAHEGEVTRSMIQNDLMILKHYINQPAECESAGEGKCLSHPDGFIINIEIRQGRFNMIYSKCPIKAKHEEFLKRESLIQSFHIPRDVREATFDTIFLNEDRRDILKNAIQKAGKIARGEDFRGLYIYGEFGIGKSYILGCIANELKEKSISSMMIYVPEIFRDLKSGFNDGTTNERYDAIRNAEVLILDDLGAEDVTAWSRDEVITSILNYRMVEQLPTFISSNFAINELKGRYSYTKTNGKEETKALRMIERIRALCEEVQLTGDNLRNS</sequence>
<dbReference type="GO" id="GO:0005524">
    <property type="term" value="F:ATP binding"/>
    <property type="evidence" value="ECO:0007669"/>
    <property type="project" value="InterPro"/>
</dbReference>
<dbReference type="STRING" id="1461582.BN1048_01049"/>
<dbReference type="SUPFAM" id="SSF52540">
    <property type="entry name" value="P-loop containing nucleoside triphosphate hydrolases"/>
    <property type="match status" value="1"/>
</dbReference>
<dbReference type="InterPro" id="IPR009928">
    <property type="entry name" value="DnaI_N"/>
</dbReference>
<dbReference type="Pfam" id="PF07319">
    <property type="entry name" value="DnaI_N"/>
    <property type="match status" value="1"/>
</dbReference>
<dbReference type="eggNOG" id="COG1484">
    <property type="taxonomic scope" value="Bacteria"/>
</dbReference>
<dbReference type="NCBIfam" id="NF006505">
    <property type="entry name" value="PRK08939.1"/>
    <property type="match status" value="1"/>
</dbReference>
<dbReference type="EMBL" id="CCSE01000001">
    <property type="protein sequence ID" value="CEA00686.1"/>
    <property type="molecule type" value="Genomic_DNA"/>
</dbReference>
<dbReference type="CDD" id="cd00009">
    <property type="entry name" value="AAA"/>
    <property type="match status" value="1"/>
</dbReference>
<feature type="domain" description="Chromosomal replication initiator protein DnaA ATPAse" evidence="1">
    <location>
        <begin position="126"/>
        <end position="227"/>
    </location>
</feature>
<evidence type="ECO:0000259" key="2">
    <source>
        <dbReference type="Pfam" id="PF07319"/>
    </source>
</evidence>
<evidence type="ECO:0000313" key="4">
    <source>
        <dbReference type="Proteomes" id="UP000044136"/>
    </source>
</evidence>
<keyword evidence="4" id="KW-1185">Reference proteome</keyword>
<evidence type="ECO:0000259" key="1">
    <source>
        <dbReference type="Pfam" id="PF00308"/>
    </source>
</evidence>
<reference evidence="3 4" key="1">
    <citation type="submission" date="2014-07" db="EMBL/GenBank/DDBJ databases">
        <authorList>
            <person name="Urmite Genomes Urmite Genomes"/>
        </authorList>
    </citation>
    <scope>NUCLEOTIDE SEQUENCE [LARGE SCALE GENOMIC DNA]</scope>
    <source>
        <strain evidence="3 4">13MG44_air</strain>
    </source>
</reference>
<protein>
    <submittedName>
        <fullName evidence="3">Primosomal protein DnaI</fullName>
    </submittedName>
</protein>
<feature type="domain" description="Primosomal DnaI N-terminal" evidence="2">
    <location>
        <begin position="1"/>
        <end position="89"/>
    </location>
</feature>
<dbReference type="RefSeq" id="WP_035809180.1">
    <property type="nucleotide sequence ID" value="NZ_CCSE01000001.1"/>
</dbReference>
<dbReference type="OrthoDB" id="61127at2"/>
<dbReference type="HOGENOM" id="CLU_077384_1_0_9"/>
<dbReference type="Pfam" id="PF00308">
    <property type="entry name" value="Bac_DnaA"/>
    <property type="match status" value="1"/>
</dbReference>
<dbReference type="GO" id="GO:0006260">
    <property type="term" value="P:DNA replication"/>
    <property type="evidence" value="ECO:0007669"/>
    <property type="project" value="TreeGrafter"/>
</dbReference>
<organism evidence="3 4">
    <name type="scientific">Jeotgalicoccus saudimassiliensis</name>
    <dbReference type="NCBI Taxonomy" id="1461582"/>
    <lineage>
        <taxon>Bacteria</taxon>
        <taxon>Bacillati</taxon>
        <taxon>Bacillota</taxon>
        <taxon>Bacilli</taxon>
        <taxon>Bacillales</taxon>
        <taxon>Staphylococcaceae</taxon>
        <taxon>Jeotgalicoccus</taxon>
    </lineage>
</organism>
<evidence type="ECO:0000313" key="3">
    <source>
        <dbReference type="EMBL" id="CEA00686.1"/>
    </source>
</evidence>
<proteinExistence type="predicted"/>
<dbReference type="InterPro" id="IPR013317">
    <property type="entry name" value="DnaA_dom"/>
</dbReference>
<dbReference type="PANTHER" id="PTHR30050">
    <property type="entry name" value="CHROMOSOMAL REPLICATION INITIATOR PROTEIN DNAA"/>
    <property type="match status" value="1"/>
</dbReference>
<name>A0A078M7S2_9STAP</name>
<dbReference type="Gene3D" id="3.40.50.300">
    <property type="entry name" value="P-loop containing nucleotide triphosphate hydrolases"/>
    <property type="match status" value="1"/>
</dbReference>
<gene>
    <name evidence="3" type="primary">dnaI</name>
    <name evidence="3" type="ORF">BN1048_01049</name>
</gene>